<dbReference type="InterPro" id="IPR003346">
    <property type="entry name" value="Transposase_20"/>
</dbReference>
<dbReference type="EMBL" id="JANFQO010000076">
    <property type="protein sequence ID" value="MCQ4167755.1"/>
    <property type="molecule type" value="Genomic_DNA"/>
</dbReference>
<dbReference type="NCBIfam" id="NF033542">
    <property type="entry name" value="transpos_IS110"/>
    <property type="match status" value="1"/>
</dbReference>
<evidence type="ECO:0000259" key="3">
    <source>
        <dbReference type="Pfam" id="PF02371"/>
    </source>
</evidence>
<name>A0ABT1QZN4_9GAMM</name>
<sequence length="305" mass="34258">MLGVGIDVSKAWLDVAIDGQEAVQRFPNDAPGIAALLKWLKRRSVRVLVEATGGYEQAVLERLWTRQVWVCRVNPRQARDFAKAMNRLAKTDAVDARVLARMVGVLGETLRSYEPPEPWRVQLREWVQRRRQVVELMQQEKQRLACMNIPALRKQMEMLLSTLAKQKQGLEREIRTQIQAHTPKALSSVKGTGPVVKATLLAELPELGQLDGKAIAKLVGVAPLNDDSGNRRGYRRTSGGRRSVRCVLYMATVVAVRWEPSIKAFYERLRAAGKPAKVRLVACMRKLLIILNARVRDELSALAAV</sequence>
<reference evidence="4" key="1">
    <citation type="submission" date="2022-07" db="EMBL/GenBank/DDBJ databases">
        <title>Tahibacter sp., a new gammaproteobacterium isolated from the silt sample collected at pig farm.</title>
        <authorList>
            <person name="Chen H."/>
        </authorList>
    </citation>
    <scope>NUCLEOTIDE SEQUENCE</scope>
    <source>
        <strain evidence="4">P2K</strain>
    </source>
</reference>
<dbReference type="InterPro" id="IPR047650">
    <property type="entry name" value="Transpos_IS110"/>
</dbReference>
<evidence type="ECO:0000313" key="5">
    <source>
        <dbReference type="Proteomes" id="UP001165498"/>
    </source>
</evidence>
<comment type="caution">
    <text evidence="4">The sequence shown here is derived from an EMBL/GenBank/DDBJ whole genome shotgun (WGS) entry which is preliminary data.</text>
</comment>
<evidence type="ECO:0000259" key="2">
    <source>
        <dbReference type="Pfam" id="PF01548"/>
    </source>
</evidence>
<dbReference type="RefSeq" id="WP_255916932.1">
    <property type="nucleotide sequence ID" value="NZ_JANFQO010000076.1"/>
</dbReference>
<protein>
    <submittedName>
        <fullName evidence="4">IS110 family transposase</fullName>
    </submittedName>
</protein>
<keyword evidence="5" id="KW-1185">Reference proteome</keyword>
<dbReference type="Proteomes" id="UP001165498">
    <property type="component" value="Unassembled WGS sequence"/>
</dbReference>
<dbReference type="Pfam" id="PF02371">
    <property type="entry name" value="Transposase_20"/>
    <property type="match status" value="1"/>
</dbReference>
<dbReference type="PANTHER" id="PTHR33055:SF13">
    <property type="entry name" value="TRANSPOSASE"/>
    <property type="match status" value="1"/>
</dbReference>
<dbReference type="Pfam" id="PF01548">
    <property type="entry name" value="DEDD_Tnp_IS110"/>
    <property type="match status" value="1"/>
</dbReference>
<dbReference type="PANTHER" id="PTHR33055">
    <property type="entry name" value="TRANSPOSASE FOR INSERTION SEQUENCE ELEMENT IS1111A"/>
    <property type="match status" value="1"/>
</dbReference>
<gene>
    <name evidence="4" type="ORF">NM961_23890</name>
</gene>
<feature type="domain" description="Transposase IS116/IS110/IS902 C-terminal" evidence="3">
    <location>
        <begin position="185"/>
        <end position="267"/>
    </location>
</feature>
<organism evidence="4 5">
    <name type="scientific">Tahibacter harae</name>
    <dbReference type="NCBI Taxonomy" id="2963937"/>
    <lineage>
        <taxon>Bacteria</taxon>
        <taxon>Pseudomonadati</taxon>
        <taxon>Pseudomonadota</taxon>
        <taxon>Gammaproteobacteria</taxon>
        <taxon>Lysobacterales</taxon>
        <taxon>Rhodanobacteraceae</taxon>
        <taxon>Tahibacter</taxon>
    </lineage>
</organism>
<evidence type="ECO:0000256" key="1">
    <source>
        <dbReference type="SAM" id="Coils"/>
    </source>
</evidence>
<proteinExistence type="predicted"/>
<feature type="domain" description="Transposase IS110-like N-terminal" evidence="2">
    <location>
        <begin position="4"/>
        <end position="145"/>
    </location>
</feature>
<keyword evidence="1" id="KW-0175">Coiled coil</keyword>
<dbReference type="InterPro" id="IPR002525">
    <property type="entry name" value="Transp_IS110-like_N"/>
</dbReference>
<accession>A0ABT1QZN4</accession>
<evidence type="ECO:0000313" key="4">
    <source>
        <dbReference type="EMBL" id="MCQ4167755.1"/>
    </source>
</evidence>
<feature type="coiled-coil region" evidence="1">
    <location>
        <begin position="153"/>
        <end position="180"/>
    </location>
</feature>